<keyword evidence="1" id="KW-1133">Transmembrane helix</keyword>
<dbReference type="AlphaFoldDB" id="A0A812ELC4"/>
<evidence type="ECO:0000313" key="2">
    <source>
        <dbReference type="EMBL" id="CAE1323483.1"/>
    </source>
</evidence>
<dbReference type="Proteomes" id="UP000597762">
    <property type="component" value="Unassembled WGS sequence"/>
</dbReference>
<feature type="transmembrane region" description="Helical" evidence="1">
    <location>
        <begin position="318"/>
        <end position="340"/>
    </location>
</feature>
<feature type="transmembrane region" description="Helical" evidence="1">
    <location>
        <begin position="44"/>
        <end position="68"/>
    </location>
</feature>
<gene>
    <name evidence="2" type="ORF">SPHA_73364</name>
</gene>
<proteinExistence type="predicted"/>
<evidence type="ECO:0000256" key="1">
    <source>
        <dbReference type="SAM" id="Phobius"/>
    </source>
</evidence>
<keyword evidence="1" id="KW-0472">Membrane</keyword>
<protein>
    <submittedName>
        <fullName evidence="2">Uncharacterized protein</fullName>
    </submittedName>
</protein>
<feature type="transmembrane region" description="Helical" evidence="1">
    <location>
        <begin position="360"/>
        <end position="384"/>
    </location>
</feature>
<feature type="transmembrane region" description="Helical" evidence="1">
    <location>
        <begin position="236"/>
        <end position="255"/>
    </location>
</feature>
<keyword evidence="3" id="KW-1185">Reference proteome</keyword>
<dbReference type="EMBL" id="CAHIKZ030005375">
    <property type="protein sequence ID" value="CAE1323483.1"/>
    <property type="molecule type" value="Genomic_DNA"/>
</dbReference>
<sequence>MYSFSICHSFMCSFFLSLPLMCPFLSVSHECVHSLFISLMRSLLFSLLCHFLSISLCVPSFLSHVSLLSLSNVPFNISLMYSFSICHSFYVFILFLSLSLMCPFLSVSHECVHSLFISYEVPSFLSSVSLLYLFLYVRPFFSLSCVLLLFLMCPSTSLSCIPSLSVTLLCVHSLSLPPPYVSLFYPSHTNVSILYFLSLMRSLHSLSSVSLLYLSLYASLLSLSHVSLRSLSNVPFNISLMYSFSICLFMCSFSFSPSPLCVPFLSVSHEFVHSIYLSYEVPSFSLFCVTSYLFLYASLLFSLSCVPFSLSNVPFNISLMYSFSICLFMCSFSFSPPPYVSLFYPSHTNVSILYLSLMRSFFSLFCVTSLSISLCVPSFSLSCVPSLSF</sequence>
<accession>A0A812ELC4</accession>
<organism evidence="2 3">
    <name type="scientific">Acanthosepion pharaonis</name>
    <name type="common">Pharaoh cuttlefish</name>
    <name type="synonym">Sepia pharaonis</name>
    <dbReference type="NCBI Taxonomy" id="158019"/>
    <lineage>
        <taxon>Eukaryota</taxon>
        <taxon>Metazoa</taxon>
        <taxon>Spiralia</taxon>
        <taxon>Lophotrochozoa</taxon>
        <taxon>Mollusca</taxon>
        <taxon>Cephalopoda</taxon>
        <taxon>Coleoidea</taxon>
        <taxon>Decapodiformes</taxon>
        <taxon>Sepiida</taxon>
        <taxon>Sepiina</taxon>
        <taxon>Sepiidae</taxon>
        <taxon>Acanthosepion</taxon>
    </lineage>
</organism>
<name>A0A812ELC4_ACAPH</name>
<feature type="transmembrane region" description="Helical" evidence="1">
    <location>
        <begin position="284"/>
        <end position="306"/>
    </location>
</feature>
<comment type="caution">
    <text evidence="2">The sequence shown here is derived from an EMBL/GenBank/DDBJ whole genome shotgun (WGS) entry which is preliminary data.</text>
</comment>
<reference evidence="2" key="1">
    <citation type="submission" date="2021-01" db="EMBL/GenBank/DDBJ databases">
        <authorList>
            <person name="Li R."/>
            <person name="Bekaert M."/>
        </authorList>
    </citation>
    <scope>NUCLEOTIDE SEQUENCE</scope>
    <source>
        <strain evidence="2">Farmed</strain>
    </source>
</reference>
<keyword evidence="1" id="KW-0812">Transmembrane</keyword>
<feature type="transmembrane region" description="Helical" evidence="1">
    <location>
        <begin position="205"/>
        <end position="224"/>
    </location>
</feature>
<evidence type="ECO:0000313" key="3">
    <source>
        <dbReference type="Proteomes" id="UP000597762"/>
    </source>
</evidence>